<accession>A0A1Y2H2B5</accession>
<dbReference type="SMART" id="SM00225">
    <property type="entry name" value="BTB"/>
    <property type="match status" value="1"/>
</dbReference>
<evidence type="ECO:0000313" key="4">
    <source>
        <dbReference type="Proteomes" id="UP000193648"/>
    </source>
</evidence>
<name>A0A1Y2H2B5_9FUNG</name>
<feature type="domain" description="BTB" evidence="2">
    <location>
        <begin position="75"/>
        <end position="138"/>
    </location>
</feature>
<feature type="compositionally biased region" description="Acidic residues" evidence="1">
    <location>
        <begin position="675"/>
        <end position="684"/>
    </location>
</feature>
<protein>
    <recommendedName>
        <fullName evidence="2">BTB domain-containing protein</fullName>
    </recommendedName>
</protein>
<sequence>MLPNPSISTLTPSTVVTSDGFGSIFSSSSSSSGLPSPDSEAARASMLPTPSRALQHISSLARHIATQGLIQGIGSDITIHVFDKTYHLHRLILTQSSYFEAMFQRGPWKERESQVVEIKFDDTNISQEGFEIAIGSLYGVWTEEEDSINNSSNSDDRTLGPATSTSPVTATNTATIKTTSDGNSNDNNIRSNKDYIGAGGRGGEVTKNNYIMRSTMSLSSKNALSVLASGAYLGIDELCERCCAFIIRTLSTLNVTRMVEFTHQTNYYPWSARIADACHTFLCRNGYDDPKIKCLQVFEALPASWLVNVIGSDAFWVPGEWERYKLCREIVHSRRRKAMARKKKRQDLPSSSRQTITTSTHDLQQHPSSQNTVFEMEEDEDEIVYDTLFSTSIIYMHMSFEQLQIILRDIDPLTGERFTRSEVIHEALWHQTELRAMIDRSVKDDGPLDVFDFEDHNQQQNQESDVREKRDWSIPDQDRTLIGDISSPSQRLELADASLSSSNVPNKITPNKRCSLYAPFRISVEFGDIDQLQDNVRSPSDMFFYAGSYWDVYIQKLPSPKGVQLGVYLHRRKFPDNTLVTKPPRQPTHAFTFPSAPSSSVTQSTGASLEPRANNTPHSNNPSLSFALWSTWGFRAANQIHQQEHTVRTVSSLSSSPPSPKSSSTHSPFFVRSDSEEENEDEDDLPNKEHHALLTIDESSIVSMKRSFSYYVDKREKVRTWFKIFAASLGPNHTITQFQSSPDDFFTMQSWGWRSSSLCSPNYMPVTSKDYDEAKFTSVCCGFDSWRQNSSDSSDDTREGSSNCSSLGNNKGRETEKDMGKDLNSTSESFLVDMPQQQQQQQQHRQKKKGEQKSKGIRQNTKATTTATRGFEWDVKDGHDDMSGTSPYKKDPLPECNCEAQRIYGRHHHHLQPQTLKFSIVMGHI</sequence>
<feature type="compositionally biased region" description="Basic and acidic residues" evidence="1">
    <location>
        <begin position="811"/>
        <end position="821"/>
    </location>
</feature>
<dbReference type="SUPFAM" id="SSF54695">
    <property type="entry name" value="POZ domain"/>
    <property type="match status" value="1"/>
</dbReference>
<feature type="compositionally biased region" description="Polar residues" evidence="1">
    <location>
        <begin position="180"/>
        <end position="190"/>
    </location>
</feature>
<comment type="caution">
    <text evidence="3">The sequence shown here is derived from an EMBL/GenBank/DDBJ whole genome shotgun (WGS) entry which is preliminary data.</text>
</comment>
<dbReference type="OrthoDB" id="6359943at2759"/>
<feature type="compositionally biased region" description="Polar residues" evidence="1">
    <location>
        <begin position="857"/>
        <end position="868"/>
    </location>
</feature>
<feature type="compositionally biased region" description="Low complexity" evidence="1">
    <location>
        <begin position="169"/>
        <end position="179"/>
    </location>
</feature>
<organism evidence="3 4">
    <name type="scientific">Lobosporangium transversale</name>
    <dbReference type="NCBI Taxonomy" id="64571"/>
    <lineage>
        <taxon>Eukaryota</taxon>
        <taxon>Fungi</taxon>
        <taxon>Fungi incertae sedis</taxon>
        <taxon>Mucoromycota</taxon>
        <taxon>Mortierellomycotina</taxon>
        <taxon>Mortierellomycetes</taxon>
        <taxon>Mortierellales</taxon>
        <taxon>Mortierellaceae</taxon>
        <taxon>Lobosporangium</taxon>
    </lineage>
</organism>
<dbReference type="Gene3D" id="3.30.710.10">
    <property type="entry name" value="Potassium Channel Kv1.1, Chain A"/>
    <property type="match status" value="1"/>
</dbReference>
<reference evidence="3 4" key="1">
    <citation type="submission" date="2016-07" db="EMBL/GenBank/DDBJ databases">
        <title>Pervasive Adenine N6-methylation of Active Genes in Fungi.</title>
        <authorList>
            <consortium name="DOE Joint Genome Institute"/>
            <person name="Mondo S.J."/>
            <person name="Dannebaum R.O."/>
            <person name="Kuo R.C."/>
            <person name="Labutti K."/>
            <person name="Haridas S."/>
            <person name="Kuo A."/>
            <person name="Salamov A."/>
            <person name="Ahrendt S.R."/>
            <person name="Lipzen A."/>
            <person name="Sullivan W."/>
            <person name="Andreopoulos W.B."/>
            <person name="Clum A."/>
            <person name="Lindquist E."/>
            <person name="Daum C."/>
            <person name="Ramamoorthy G.K."/>
            <person name="Gryganskyi A."/>
            <person name="Culley D."/>
            <person name="Magnuson J.K."/>
            <person name="James T.Y."/>
            <person name="O'Malley M.A."/>
            <person name="Stajich J.E."/>
            <person name="Spatafora J.W."/>
            <person name="Visel A."/>
            <person name="Grigoriev I.V."/>
        </authorList>
    </citation>
    <scope>NUCLEOTIDE SEQUENCE [LARGE SCALE GENOMIC DNA]</scope>
    <source>
        <strain evidence="3 4">NRRL 3116</strain>
    </source>
</reference>
<feature type="region of interest" description="Disordered" evidence="1">
    <location>
        <begin position="146"/>
        <end position="200"/>
    </location>
</feature>
<dbReference type="STRING" id="64571.A0A1Y2H2B5"/>
<dbReference type="PANTHER" id="PTHR47369:SF1">
    <property type="entry name" value="BTB_POZ DOMAIN-CONTAINING PROTEIN"/>
    <property type="match status" value="1"/>
</dbReference>
<feature type="region of interest" description="Disordered" evidence="1">
    <location>
        <begin position="449"/>
        <end position="471"/>
    </location>
</feature>
<dbReference type="InterPro" id="IPR011333">
    <property type="entry name" value="SKP1/BTB/POZ_sf"/>
</dbReference>
<dbReference type="Proteomes" id="UP000193648">
    <property type="component" value="Unassembled WGS sequence"/>
</dbReference>
<dbReference type="PANTHER" id="PTHR47369">
    <property type="entry name" value="BTB/POZ DOMAIN-CONTAINING PROTEIN"/>
    <property type="match status" value="1"/>
</dbReference>
<dbReference type="EMBL" id="MCFF01000002">
    <property type="protein sequence ID" value="ORZ28121.1"/>
    <property type="molecule type" value="Genomic_DNA"/>
</dbReference>
<feature type="compositionally biased region" description="Low complexity" evidence="1">
    <location>
        <begin position="27"/>
        <end position="39"/>
    </location>
</feature>
<evidence type="ECO:0000259" key="2">
    <source>
        <dbReference type="PROSITE" id="PS50097"/>
    </source>
</evidence>
<dbReference type="InterPro" id="IPR000210">
    <property type="entry name" value="BTB/POZ_dom"/>
</dbReference>
<evidence type="ECO:0000313" key="3">
    <source>
        <dbReference type="EMBL" id="ORZ28121.1"/>
    </source>
</evidence>
<dbReference type="RefSeq" id="XP_021885806.1">
    <property type="nucleotide sequence ID" value="XM_022029598.1"/>
</dbReference>
<feature type="region of interest" description="Disordered" evidence="1">
    <location>
        <begin position="578"/>
        <end position="620"/>
    </location>
</feature>
<evidence type="ECO:0000256" key="1">
    <source>
        <dbReference type="SAM" id="MobiDB-lite"/>
    </source>
</evidence>
<dbReference type="Pfam" id="PF00651">
    <property type="entry name" value="BTB"/>
    <property type="match status" value="1"/>
</dbReference>
<feature type="region of interest" description="Disordered" evidence="1">
    <location>
        <begin position="339"/>
        <end position="370"/>
    </location>
</feature>
<gene>
    <name evidence="3" type="ORF">BCR41DRAFT_418229</name>
</gene>
<feature type="compositionally biased region" description="Low complexity" evidence="1">
    <location>
        <begin position="651"/>
        <end position="668"/>
    </location>
</feature>
<keyword evidence="4" id="KW-1185">Reference proteome</keyword>
<feature type="compositionally biased region" description="Polar residues" evidence="1">
    <location>
        <begin position="595"/>
        <end position="620"/>
    </location>
</feature>
<feature type="region of interest" description="Disordered" evidence="1">
    <location>
        <begin position="643"/>
        <end position="688"/>
    </location>
</feature>
<feature type="compositionally biased region" description="Polar residues" evidence="1">
    <location>
        <begin position="800"/>
        <end position="809"/>
    </location>
</feature>
<dbReference type="AlphaFoldDB" id="A0A1Y2H2B5"/>
<feature type="region of interest" description="Disordered" evidence="1">
    <location>
        <begin position="788"/>
        <end position="868"/>
    </location>
</feature>
<dbReference type="GeneID" id="33571441"/>
<dbReference type="PROSITE" id="PS50097">
    <property type="entry name" value="BTB"/>
    <property type="match status" value="1"/>
</dbReference>
<feature type="compositionally biased region" description="Polar residues" evidence="1">
    <location>
        <begin position="348"/>
        <end position="370"/>
    </location>
</feature>
<proteinExistence type="predicted"/>
<dbReference type="InParanoid" id="A0A1Y2H2B5"/>
<feature type="region of interest" description="Disordered" evidence="1">
    <location>
        <begin position="27"/>
        <end position="46"/>
    </location>
</feature>